<feature type="region of interest" description="Disordered" evidence="1">
    <location>
        <begin position="73"/>
        <end position="106"/>
    </location>
</feature>
<dbReference type="EMBL" id="QKWP01000011">
    <property type="protein sequence ID" value="RIB30518.1"/>
    <property type="molecule type" value="Genomic_DNA"/>
</dbReference>
<dbReference type="STRING" id="44941.A0A397W8C0"/>
<evidence type="ECO:0000256" key="1">
    <source>
        <dbReference type="SAM" id="MobiDB-lite"/>
    </source>
</evidence>
<dbReference type="Proteomes" id="UP000266673">
    <property type="component" value="Unassembled WGS sequence"/>
</dbReference>
<sequence>MGRKRHRLTDLFIILDEKANKSNKFAVCRLCIKGSSYDEAYKKRITNTLRECKRHLVSCQHFIAEYPNETERNKILDPNSTNKSSKESEKDNDTALESSESNSNKHARLVSSQLGLYEDITLDNYFLKPLTSKQKDKLEYLLLKATISCDRRILSGRILIKSTKNITELQKKDIQADQLGVTLTYDGWKNIKKESLLGIVLINSREKTLIWGAEDLSGKRTRWPEIVK</sequence>
<keyword evidence="3" id="KW-1185">Reference proteome</keyword>
<feature type="compositionally biased region" description="Basic and acidic residues" evidence="1">
    <location>
        <begin position="84"/>
        <end position="93"/>
    </location>
</feature>
<comment type="caution">
    <text evidence="2">The sequence shown here is derived from an EMBL/GenBank/DDBJ whole genome shotgun (WGS) entry which is preliminary data.</text>
</comment>
<name>A0A397W8C0_9GLOM</name>
<evidence type="ECO:0000313" key="2">
    <source>
        <dbReference type="EMBL" id="RIB30518.1"/>
    </source>
</evidence>
<dbReference type="OrthoDB" id="2448727at2759"/>
<feature type="compositionally biased region" description="Polar residues" evidence="1">
    <location>
        <begin position="95"/>
        <end position="106"/>
    </location>
</feature>
<protein>
    <recommendedName>
        <fullName evidence="4">DUF659 domain-containing protein</fullName>
    </recommendedName>
</protein>
<evidence type="ECO:0000313" key="3">
    <source>
        <dbReference type="Proteomes" id="UP000266673"/>
    </source>
</evidence>
<gene>
    <name evidence="2" type="ORF">C2G38_2152472</name>
</gene>
<organism evidence="2 3">
    <name type="scientific">Gigaspora rosea</name>
    <dbReference type="NCBI Taxonomy" id="44941"/>
    <lineage>
        <taxon>Eukaryota</taxon>
        <taxon>Fungi</taxon>
        <taxon>Fungi incertae sedis</taxon>
        <taxon>Mucoromycota</taxon>
        <taxon>Glomeromycotina</taxon>
        <taxon>Glomeromycetes</taxon>
        <taxon>Diversisporales</taxon>
        <taxon>Gigasporaceae</taxon>
        <taxon>Gigaspora</taxon>
    </lineage>
</organism>
<reference evidence="2 3" key="1">
    <citation type="submission" date="2018-06" db="EMBL/GenBank/DDBJ databases">
        <title>Comparative genomics reveals the genomic features of Rhizophagus irregularis, R. cerebriforme, R. diaphanum and Gigaspora rosea, and their symbiotic lifestyle signature.</title>
        <authorList>
            <person name="Morin E."/>
            <person name="San Clemente H."/>
            <person name="Chen E.C.H."/>
            <person name="De La Providencia I."/>
            <person name="Hainaut M."/>
            <person name="Kuo A."/>
            <person name="Kohler A."/>
            <person name="Murat C."/>
            <person name="Tang N."/>
            <person name="Roy S."/>
            <person name="Loubradou J."/>
            <person name="Henrissat B."/>
            <person name="Grigoriev I.V."/>
            <person name="Corradi N."/>
            <person name="Roux C."/>
            <person name="Martin F.M."/>
        </authorList>
    </citation>
    <scope>NUCLEOTIDE SEQUENCE [LARGE SCALE GENOMIC DNA]</scope>
    <source>
        <strain evidence="2 3">DAOM 194757</strain>
    </source>
</reference>
<dbReference type="AlphaFoldDB" id="A0A397W8C0"/>
<evidence type="ECO:0008006" key="4">
    <source>
        <dbReference type="Google" id="ProtNLM"/>
    </source>
</evidence>
<proteinExistence type="predicted"/>
<accession>A0A397W8C0</accession>